<dbReference type="PROSITE" id="PS00478">
    <property type="entry name" value="LIM_DOMAIN_1"/>
    <property type="match status" value="1"/>
</dbReference>
<feature type="compositionally biased region" description="Low complexity" evidence="9">
    <location>
        <begin position="113"/>
        <end position="141"/>
    </location>
</feature>
<feature type="region of interest" description="Disordered" evidence="9">
    <location>
        <begin position="730"/>
        <end position="785"/>
    </location>
</feature>
<dbReference type="PANTHER" id="PTHR47020:SF1">
    <property type="entry name" value="HILLARIN"/>
    <property type="match status" value="1"/>
</dbReference>
<keyword evidence="5 7" id="KW-0440">LIM domain</keyword>
<accession>A0A6G1S7H5</accession>
<evidence type="ECO:0000259" key="10">
    <source>
        <dbReference type="PROSITE" id="PS50023"/>
    </source>
</evidence>
<evidence type="ECO:0000313" key="11">
    <source>
        <dbReference type="EMBL" id="MDE46464.1"/>
    </source>
</evidence>
<keyword evidence="4 7" id="KW-0862">Zinc</keyword>
<dbReference type="FunFam" id="2.10.110.10:FF:000108">
    <property type="entry name" value="LIM domain containing protein"/>
    <property type="match status" value="1"/>
</dbReference>
<feature type="region of interest" description="Disordered" evidence="9">
    <location>
        <begin position="1441"/>
        <end position="1475"/>
    </location>
</feature>
<evidence type="ECO:0000256" key="1">
    <source>
        <dbReference type="ARBA" id="ARBA00004496"/>
    </source>
</evidence>
<reference evidence="11" key="1">
    <citation type="submission" date="2018-10" db="EMBL/GenBank/DDBJ databases">
        <title>Transcriptome assembly of Aceria tosichella (Wheat curl mite) Type 2.</title>
        <authorList>
            <person name="Scully E.D."/>
            <person name="Geib S.M."/>
            <person name="Palmer N.A."/>
            <person name="Gupta A.K."/>
            <person name="Sarath G."/>
            <person name="Tatineni S."/>
        </authorList>
    </citation>
    <scope>NUCLEOTIDE SEQUENCE</scope>
    <source>
        <strain evidence="11">LincolnNE</strain>
    </source>
</reference>
<feature type="compositionally biased region" description="Low complexity" evidence="9">
    <location>
        <begin position="161"/>
        <end position="185"/>
    </location>
</feature>
<dbReference type="SMART" id="SM00460">
    <property type="entry name" value="TGc"/>
    <property type="match status" value="1"/>
</dbReference>
<dbReference type="GO" id="GO:0046872">
    <property type="term" value="F:metal ion binding"/>
    <property type="evidence" value="ECO:0007669"/>
    <property type="project" value="UniProtKB-KW"/>
</dbReference>
<sequence>MATRASSKTHNTTTSPPSNANHHHHQDRHHHHYQEQTMFSNVQLGRPQQSHLAKAYDVEQIDDEEEFDRRSGSSLLDEEGRARLANQSGRPNGLNESVANNSRANNTRAPNDSNSGGLKLLPPSSSSSVSPSSLQSLTTDSDSLHGGEPAAAAVATLAISPSSSSSSSPIEHSSPSSAIVPTSSTQQHAHRSSQSKSPILVKYNYYDYNGERQANYDLQTSSQQRSNGAATSGNNNQRIQRQLSPTFKQSLDQIVRSSQQHMTQQSSTTTSPVSPRGSPNGLNGGGSQTANGANPTAYTMTLLARRYKLSSYEHRCLRCGKTVYQMDKVGPLKDFTFYHQNCFKCRECGTKLTLKTYFNSQHSSTDQEVYCHRHCPKTPAGKLDNQSVGIRAALNAPKVFDPIHQEQFLVGNGGNGNSNNHQQQFGSQVDSRALHIQHAVKQTKLQAIYKHSQVDKKISQFLNRRLEYLEPKQKMLEMRHREEEEQLFKVFEQKWLQEESSIRDQIREEWQRELNKLLEKYKRQLSSSAANLNFANNNNIEAAAAAAVAHQHHQAQSVAMKSYLMDQKQRLIGGNAHQQQQGPNHHHHNQQQQQKTPSQTGRLDFHRIPIASDASNGVAVSAAVGLQEAAGSKDQDEQKKMIELERMNLEKTMTIKLDRKKETLKRKLKEFERQATAELVEKQSREMITLISLKLEEFKEEQKRKIGSDLEQFEAIESLANHLGASLQVTSASSPNGAGDKLGPAGLRVPSPSSGRPTQLAPHQAAAATNNNTEQSRRAASTNRPIDQSVISPMLLQAPLAPGAPPLPKAPQLSKMELYNSDQPDELFREIDELAINVAKEDQRTFTDLVHHLTRHCLTDVEKVRAIFRWITVKNLNTMEFDSSIKPDTPLGLLRGIKQGSESYHVLFKRLCSYAGLHCVVIKGYSKSAGYQPGVRFEGNRFRNSWNAVYVAGAWRFVQCNWGARHLVSVAVMQDKNSNNNNKTQNNGRSCQQQQAGLVAARAPIDLTPAAGVVNHQAAPLAGANLGRRGLASSSYNASMHQHQHDHSGAVNHLRSNSLLSPASPTCSSSASSSCSYSSSSSCSSPATASHSHLLASSKQTNHHQHHQHHHHHHRRQNKLVAGNGSPPSSQPANGQSSASGSPSDSLRYEYDDHYFLTDPDEFIYEFFPLAPEWQLLKTRPISLQEFEQLPFVRSLFFKYGLYFPQADIRSVLYTNSSGATTIKIGMPTHMIPSLIFHYNLKYFDSDLEHHDGISLKRFVMQSVESGNGSPSSTDTGANLLSNIVSFRVHVPENGAYILDIFANSTTPNQYITGEPMKFKSVCKFKIIARNLKTVMVPLPDCASGEYGPMKATRLFGIIPLTHENGLISVQNDKRFLEIQFRMTRPLLDFMASLHKNGYDERQLSKLIKIFIDGDIVFIAIKFHEDGQYGLDIYTRDQQQQQQLARSDHHNNNSNNNNNNNNLQNVAGESGYQAPASEPKKQLLTHCCKYLINVRATAK</sequence>
<feature type="compositionally biased region" description="Basic residues" evidence="9">
    <location>
        <begin position="21"/>
        <end position="32"/>
    </location>
</feature>
<feature type="region of interest" description="Disordered" evidence="9">
    <location>
        <begin position="255"/>
        <end position="294"/>
    </location>
</feature>
<dbReference type="SMART" id="SM00132">
    <property type="entry name" value="LIM"/>
    <property type="match status" value="1"/>
</dbReference>
<feature type="region of interest" description="Disordered" evidence="9">
    <location>
        <begin position="575"/>
        <end position="600"/>
    </location>
</feature>
<feature type="compositionally biased region" description="Polar residues" evidence="9">
    <location>
        <begin position="1"/>
        <end position="20"/>
    </location>
</feature>
<dbReference type="InterPro" id="IPR053041">
    <property type="entry name" value="Transglut-like_Superfamily_Mod"/>
</dbReference>
<comment type="similarity">
    <text evidence="6">Belongs to the transglutaminase-like superfamily.</text>
</comment>
<evidence type="ECO:0000256" key="8">
    <source>
        <dbReference type="SAM" id="Coils"/>
    </source>
</evidence>
<dbReference type="Pfam" id="PF23265">
    <property type="entry name" value="Ig-like_KY"/>
    <property type="match status" value="1"/>
</dbReference>
<feature type="compositionally biased region" description="Polar residues" evidence="9">
    <location>
        <begin position="85"/>
        <end position="112"/>
    </location>
</feature>
<dbReference type="GO" id="GO:0005737">
    <property type="term" value="C:cytoplasm"/>
    <property type="evidence" value="ECO:0007669"/>
    <property type="project" value="UniProtKB-SubCell"/>
</dbReference>
<dbReference type="EMBL" id="GGYP01001693">
    <property type="protein sequence ID" value="MDE46464.1"/>
    <property type="molecule type" value="Transcribed_RNA"/>
</dbReference>
<dbReference type="PROSITE" id="PS50023">
    <property type="entry name" value="LIM_DOMAIN_2"/>
    <property type="match status" value="1"/>
</dbReference>
<organism evidence="11">
    <name type="scientific">Aceria tosichella</name>
    <name type="common">wheat curl mite</name>
    <dbReference type="NCBI Taxonomy" id="561515"/>
    <lineage>
        <taxon>Eukaryota</taxon>
        <taxon>Metazoa</taxon>
        <taxon>Ecdysozoa</taxon>
        <taxon>Arthropoda</taxon>
        <taxon>Chelicerata</taxon>
        <taxon>Arachnida</taxon>
        <taxon>Acari</taxon>
        <taxon>Acariformes</taxon>
        <taxon>Trombidiformes</taxon>
        <taxon>Prostigmata</taxon>
        <taxon>Eupodina</taxon>
        <taxon>Eriophyoidea</taxon>
        <taxon>Eriophyidae</taxon>
        <taxon>Eriophyinae</taxon>
        <taxon>Aceriini</taxon>
        <taxon>Aceria</taxon>
    </lineage>
</organism>
<keyword evidence="3 7" id="KW-0479">Metal-binding</keyword>
<feature type="region of interest" description="Disordered" evidence="9">
    <location>
        <begin position="1"/>
        <end position="34"/>
    </location>
</feature>
<evidence type="ECO:0000256" key="2">
    <source>
        <dbReference type="ARBA" id="ARBA00022490"/>
    </source>
</evidence>
<feature type="coiled-coil region" evidence="8">
    <location>
        <begin position="507"/>
        <end position="538"/>
    </location>
</feature>
<dbReference type="InterPro" id="IPR001781">
    <property type="entry name" value="Znf_LIM"/>
</dbReference>
<feature type="compositionally biased region" description="Low complexity" evidence="9">
    <location>
        <begin position="1123"/>
        <end position="1144"/>
    </location>
</feature>
<keyword evidence="8" id="KW-0175">Coiled coil</keyword>
<comment type="subcellular location">
    <subcellularLocation>
        <location evidence="1">Cytoplasm</location>
    </subcellularLocation>
</comment>
<proteinExistence type="inferred from homology"/>
<evidence type="ECO:0000256" key="7">
    <source>
        <dbReference type="PROSITE-ProRule" id="PRU00125"/>
    </source>
</evidence>
<dbReference type="SUPFAM" id="SSF54001">
    <property type="entry name" value="Cysteine proteinases"/>
    <property type="match status" value="1"/>
</dbReference>
<name>A0A6G1S7H5_9ACAR</name>
<dbReference type="InterPro" id="IPR038765">
    <property type="entry name" value="Papain-like_cys_pep_sf"/>
</dbReference>
<evidence type="ECO:0000256" key="9">
    <source>
        <dbReference type="SAM" id="MobiDB-lite"/>
    </source>
</evidence>
<feature type="region of interest" description="Disordered" evidence="9">
    <location>
        <begin position="1088"/>
        <end position="1145"/>
    </location>
</feature>
<feature type="compositionally biased region" description="Basic residues" evidence="9">
    <location>
        <begin position="1101"/>
        <end position="1118"/>
    </location>
</feature>
<dbReference type="CDD" id="cd09443">
    <property type="entry name" value="LIM_Ltd-1"/>
    <property type="match status" value="1"/>
</dbReference>
<feature type="region of interest" description="Disordered" evidence="9">
    <location>
        <begin position="58"/>
        <end position="147"/>
    </location>
</feature>
<evidence type="ECO:0000256" key="3">
    <source>
        <dbReference type="ARBA" id="ARBA00022723"/>
    </source>
</evidence>
<evidence type="ECO:0000256" key="4">
    <source>
        <dbReference type="ARBA" id="ARBA00022833"/>
    </source>
</evidence>
<dbReference type="PANTHER" id="PTHR47020">
    <property type="entry name" value="HILLARIN"/>
    <property type="match status" value="1"/>
</dbReference>
<dbReference type="InterPro" id="IPR056564">
    <property type="entry name" value="Ig-like_KY"/>
</dbReference>
<feature type="region of interest" description="Disordered" evidence="9">
    <location>
        <begin position="161"/>
        <end position="197"/>
    </location>
</feature>
<feature type="compositionally biased region" description="Low complexity" evidence="9">
    <location>
        <begin position="1452"/>
        <end position="1462"/>
    </location>
</feature>
<dbReference type="Gene3D" id="2.10.110.10">
    <property type="entry name" value="Cysteine Rich Protein"/>
    <property type="match status" value="1"/>
</dbReference>
<feature type="compositionally biased region" description="Low complexity" evidence="9">
    <location>
        <begin position="1088"/>
        <end position="1098"/>
    </location>
</feature>
<feature type="compositionally biased region" description="Low complexity" evidence="9">
    <location>
        <begin position="257"/>
        <end position="271"/>
    </location>
</feature>
<protein>
    <submittedName>
        <fullName evidence="11">Kyphoscoliosis peptidase</fullName>
    </submittedName>
</protein>
<feature type="coiled-coil region" evidence="8">
    <location>
        <begin position="654"/>
        <end position="681"/>
    </location>
</feature>
<keyword evidence="2" id="KW-0963">Cytoplasm</keyword>
<feature type="domain" description="LIM zinc-binding" evidence="10">
    <location>
        <begin position="314"/>
        <end position="382"/>
    </location>
</feature>
<evidence type="ECO:0000256" key="6">
    <source>
        <dbReference type="ARBA" id="ARBA00061626"/>
    </source>
</evidence>
<gene>
    <name evidence="11" type="primary">KY_0</name>
    <name evidence="11" type="ORF">g.9625</name>
</gene>
<dbReference type="InterPro" id="IPR002931">
    <property type="entry name" value="Transglutaminase-like"/>
</dbReference>
<evidence type="ECO:0000256" key="5">
    <source>
        <dbReference type="ARBA" id="ARBA00023038"/>
    </source>
</evidence>